<gene>
    <name evidence="3" type="ORF">UFOPK2958_00194</name>
</gene>
<proteinExistence type="predicted"/>
<dbReference type="GO" id="GO:0005576">
    <property type="term" value="C:extracellular region"/>
    <property type="evidence" value="ECO:0007669"/>
    <property type="project" value="UniProtKB-SubCell"/>
</dbReference>
<evidence type="ECO:0000256" key="1">
    <source>
        <dbReference type="ARBA" id="ARBA00004613"/>
    </source>
</evidence>
<dbReference type="AlphaFoldDB" id="A0A6J6VUW2"/>
<dbReference type="Pfam" id="PF00353">
    <property type="entry name" value="HemolysinCabind"/>
    <property type="match status" value="3"/>
</dbReference>
<dbReference type="PANTHER" id="PTHR38340">
    <property type="entry name" value="S-LAYER PROTEIN"/>
    <property type="match status" value="1"/>
</dbReference>
<dbReference type="PROSITE" id="PS00330">
    <property type="entry name" value="HEMOLYSIN_CALCIUM"/>
    <property type="match status" value="5"/>
</dbReference>
<evidence type="ECO:0000256" key="2">
    <source>
        <dbReference type="ARBA" id="ARBA00022525"/>
    </source>
</evidence>
<dbReference type="InterPro" id="IPR011049">
    <property type="entry name" value="Serralysin-like_metalloprot_C"/>
</dbReference>
<dbReference type="InterPro" id="IPR050557">
    <property type="entry name" value="RTX_toxin/Mannuronan_C5-epim"/>
</dbReference>
<accession>A0A6J6VUW2</accession>
<dbReference type="GO" id="GO:0005509">
    <property type="term" value="F:calcium ion binding"/>
    <property type="evidence" value="ECO:0007669"/>
    <property type="project" value="InterPro"/>
</dbReference>
<protein>
    <submittedName>
        <fullName evidence="3">Unannotated protein</fullName>
    </submittedName>
</protein>
<sequence>MELIKKNDLRRRNLISAAVGALLIAGLLPRTMPALASETIASPPKCTISGTQGADKLSGTAGNDVMCGFGGNDLLAGRGGNDVLIGGLGNDQLSGELGQDTLIGGLGNDVLIGGIDNDQLKGELGRDTLIGGSGNDVLMGGADNDQLSGELGRDMLMGDAGNDSLAGGAQGDSFAGGTGTDTITAGTAGDTCATDAADVIRGACQNDLTGPVISDVAVLPVLNAGTVLALSWRVSDSSGLRIPDAYTPTTWVKIGGANGWIGWCGFPIPAQQVSGDMNSGLFFANCLIPENAVNGEYTFWLDALDIFGNHPSAETSGTFMVTSGATDNTPPVLSDISLSTSTYSAGDAVTIEWNATDESGVSGSIPWAFGPNGFLVNLATGQLWLDYGLGTLISGTEFDGRYRVTLQLSASAQSGTYALWFSTNDVLGNHSYAPVNVTFTVR</sequence>
<comment type="subcellular location">
    <subcellularLocation>
        <location evidence="1">Secreted</location>
    </subcellularLocation>
</comment>
<dbReference type="Gene3D" id="2.150.10.10">
    <property type="entry name" value="Serralysin-like metalloprotease, C-terminal"/>
    <property type="match status" value="2"/>
</dbReference>
<keyword evidence="2" id="KW-0964">Secreted</keyword>
<evidence type="ECO:0000313" key="3">
    <source>
        <dbReference type="EMBL" id="CAB4775950.1"/>
    </source>
</evidence>
<name>A0A6J6VUW2_9ZZZZ</name>
<organism evidence="3">
    <name type="scientific">freshwater metagenome</name>
    <dbReference type="NCBI Taxonomy" id="449393"/>
    <lineage>
        <taxon>unclassified sequences</taxon>
        <taxon>metagenomes</taxon>
        <taxon>ecological metagenomes</taxon>
    </lineage>
</organism>
<reference evidence="3" key="1">
    <citation type="submission" date="2020-05" db="EMBL/GenBank/DDBJ databases">
        <authorList>
            <person name="Chiriac C."/>
            <person name="Salcher M."/>
            <person name="Ghai R."/>
            <person name="Kavagutti S V."/>
        </authorList>
    </citation>
    <scope>NUCLEOTIDE SEQUENCE</scope>
</reference>
<dbReference type="PANTHER" id="PTHR38340:SF1">
    <property type="entry name" value="S-LAYER PROTEIN"/>
    <property type="match status" value="1"/>
</dbReference>
<dbReference type="InterPro" id="IPR001343">
    <property type="entry name" value="Hemolysn_Ca-bd"/>
</dbReference>
<dbReference type="InterPro" id="IPR018511">
    <property type="entry name" value="Hemolysin-typ_Ca-bd_CS"/>
</dbReference>
<dbReference type="EMBL" id="CAFAAB010000011">
    <property type="protein sequence ID" value="CAB4775950.1"/>
    <property type="molecule type" value="Genomic_DNA"/>
</dbReference>
<dbReference type="PRINTS" id="PR00313">
    <property type="entry name" value="CABNDNGRPT"/>
</dbReference>
<dbReference type="SUPFAM" id="SSF51120">
    <property type="entry name" value="beta-Roll"/>
    <property type="match status" value="1"/>
</dbReference>